<organism evidence="7">
    <name type="scientific">Boseongicola sp. SB0664_bin_43</name>
    <dbReference type="NCBI Taxonomy" id="2604844"/>
    <lineage>
        <taxon>Bacteria</taxon>
        <taxon>Pseudomonadati</taxon>
        <taxon>Pseudomonadota</taxon>
        <taxon>Alphaproteobacteria</taxon>
        <taxon>Rhodobacterales</taxon>
        <taxon>Paracoccaceae</taxon>
        <taxon>Boseongicola</taxon>
    </lineage>
</organism>
<feature type="transmembrane region" description="Helical" evidence="5">
    <location>
        <begin position="79"/>
        <end position="101"/>
    </location>
</feature>
<feature type="transmembrane region" description="Helical" evidence="5">
    <location>
        <begin position="12"/>
        <end position="34"/>
    </location>
</feature>
<dbReference type="EMBL" id="VXRY01000247">
    <property type="protein sequence ID" value="MXY33663.1"/>
    <property type="molecule type" value="Genomic_DNA"/>
</dbReference>
<dbReference type="Pfam" id="PF01694">
    <property type="entry name" value="Rhomboid"/>
    <property type="match status" value="1"/>
</dbReference>
<feature type="transmembrane region" description="Helical" evidence="5">
    <location>
        <begin position="172"/>
        <end position="190"/>
    </location>
</feature>
<feature type="domain" description="Peptidase S54 rhomboid" evidence="6">
    <location>
        <begin position="74"/>
        <end position="214"/>
    </location>
</feature>
<dbReference type="Gene3D" id="1.20.1540.10">
    <property type="entry name" value="Rhomboid-like"/>
    <property type="match status" value="1"/>
</dbReference>
<comment type="subcellular location">
    <subcellularLocation>
        <location evidence="1">Membrane</location>
        <topology evidence="1">Multi-pass membrane protein</topology>
    </subcellularLocation>
</comment>
<dbReference type="GO" id="GO:0006508">
    <property type="term" value="P:proteolysis"/>
    <property type="evidence" value="ECO:0007669"/>
    <property type="project" value="UniProtKB-KW"/>
</dbReference>
<evidence type="ECO:0000256" key="2">
    <source>
        <dbReference type="ARBA" id="ARBA00022692"/>
    </source>
</evidence>
<dbReference type="InterPro" id="IPR022764">
    <property type="entry name" value="Peptidase_S54_rhomboid_dom"/>
</dbReference>
<protein>
    <submittedName>
        <fullName evidence="7">Rhomboid family intramembrane serine protease</fullName>
    </submittedName>
</protein>
<feature type="transmembrane region" description="Helical" evidence="5">
    <location>
        <begin position="196"/>
        <end position="218"/>
    </location>
</feature>
<evidence type="ECO:0000256" key="1">
    <source>
        <dbReference type="ARBA" id="ARBA00004141"/>
    </source>
</evidence>
<evidence type="ECO:0000259" key="6">
    <source>
        <dbReference type="Pfam" id="PF01694"/>
    </source>
</evidence>
<keyword evidence="3 5" id="KW-1133">Transmembrane helix</keyword>
<comment type="caution">
    <text evidence="7">The sequence shown here is derived from an EMBL/GenBank/DDBJ whole genome shotgun (WGS) entry which is preliminary data.</text>
</comment>
<proteinExistence type="predicted"/>
<dbReference type="GO" id="GO:0004252">
    <property type="term" value="F:serine-type endopeptidase activity"/>
    <property type="evidence" value="ECO:0007669"/>
    <property type="project" value="InterPro"/>
</dbReference>
<keyword evidence="7" id="KW-0378">Hydrolase</keyword>
<name>A0A6B0Y0P9_9RHOB</name>
<dbReference type="SUPFAM" id="SSF144091">
    <property type="entry name" value="Rhomboid-like"/>
    <property type="match status" value="1"/>
</dbReference>
<sequence>MRDDGLQPTFNALPPAVVALAAVIFVIEVMLAFGTRGYVGGPAAIGWRTEAIREFAFFGPLLAWMIETGNWTPEHLRRFVTYSFVHQGFAHATFVIVFLLAMGKLVGEVLGNLAVLVLFFCCGAFGALIFAGLTRDEFPLIGGFPSVYGLIGAYTFLLWVGYGAAGQNQYRAFTLIGFLLGIQLGFAIIFGGSNDWVADAAGFALGFVLAPALARGAFRGLLDRMRRR</sequence>
<keyword evidence="2 5" id="KW-0812">Transmembrane</keyword>
<dbReference type="GO" id="GO:0016020">
    <property type="term" value="C:membrane"/>
    <property type="evidence" value="ECO:0007669"/>
    <property type="project" value="UniProtKB-SubCell"/>
</dbReference>
<dbReference type="AlphaFoldDB" id="A0A6B0Y0P9"/>
<reference evidence="7" key="1">
    <citation type="submission" date="2019-09" db="EMBL/GenBank/DDBJ databases">
        <title>Characterisation of the sponge microbiome using genome-centric metagenomics.</title>
        <authorList>
            <person name="Engelberts J.P."/>
            <person name="Robbins S.J."/>
            <person name="De Goeij J.M."/>
            <person name="Aranda M."/>
            <person name="Bell S.C."/>
            <person name="Webster N.S."/>
        </authorList>
    </citation>
    <scope>NUCLEOTIDE SEQUENCE</scope>
    <source>
        <strain evidence="7">SB0664_bin_43</strain>
    </source>
</reference>
<keyword evidence="7" id="KW-0645">Protease</keyword>
<feature type="transmembrane region" description="Helical" evidence="5">
    <location>
        <begin position="113"/>
        <end position="134"/>
    </location>
</feature>
<evidence type="ECO:0000313" key="7">
    <source>
        <dbReference type="EMBL" id="MXY33663.1"/>
    </source>
</evidence>
<accession>A0A6B0Y0P9</accession>
<evidence type="ECO:0000256" key="5">
    <source>
        <dbReference type="SAM" id="Phobius"/>
    </source>
</evidence>
<feature type="transmembrane region" description="Helical" evidence="5">
    <location>
        <begin position="140"/>
        <end position="160"/>
    </location>
</feature>
<evidence type="ECO:0000256" key="4">
    <source>
        <dbReference type="ARBA" id="ARBA00023136"/>
    </source>
</evidence>
<evidence type="ECO:0000256" key="3">
    <source>
        <dbReference type="ARBA" id="ARBA00022989"/>
    </source>
</evidence>
<gene>
    <name evidence="7" type="ORF">F4Y60_06160</name>
</gene>
<keyword evidence="4 5" id="KW-0472">Membrane</keyword>
<dbReference type="InterPro" id="IPR035952">
    <property type="entry name" value="Rhomboid-like_sf"/>
</dbReference>